<dbReference type="GO" id="GO:0070008">
    <property type="term" value="F:serine-type exopeptidase activity"/>
    <property type="evidence" value="ECO:0007669"/>
    <property type="project" value="InterPro"/>
</dbReference>
<dbReference type="GO" id="GO:0008239">
    <property type="term" value="F:dipeptidyl-peptidase activity"/>
    <property type="evidence" value="ECO:0007669"/>
    <property type="project" value="TreeGrafter"/>
</dbReference>
<keyword evidence="6" id="KW-0175">Coiled coil</keyword>
<sequence length="691" mass="76223">PAHQRSPHVGDVPKPTRSDVVQVPIDHFDGQNSATFGMRYFVYDKHYRQGGPIFFYAGNEGPLESFYYNAGLPFDWAEEFGATILFAEHRYYGQSLPFGNDSFKKENLRLLQINQVLADYALFVTDFKAKQLKDTRAPVVVFGGSYGGMLAAWLRIKYANVFHMALAASAPIPQMYNLVSPTAFYQAITEDAAKSDARCPDATRQAFAAVIESFASVSGRATLSKSFSLCKPLQETDLSHFLQYARNAFTEMAMCDYPYPSTFLALLPANPIAVACQHIIANGTDGLAAAVGMPYSTGDGKCIDMFTAFVECADQTGCGTGDAAKAWDYQMCTEVIYEQFTNNVTDMFPPRKWTLADLRIYCASHYGTSPSLDFNRIALGGTDLRKVTSKIIFSNGDLDPWMPGGFLESQGPELPAVLVEGGAHHLDLRLANPLDPPGVLHARQQEKAFISRWLALLQGADDTQYVCKEIQKQSERISSSDRDVQHLKTWTDQLVDVQHLQACHEDAAAALKAQARRMDAAEEQIQAIKLAPVSQSQFERAQFDRLEQKVNSNIESVEKWKSGQQAQRDLISISGQRLQDLELAQSTLSEKAADAQRALGTLTSWRQDASEKLQSQHCSLDAARSGLSQVQDSLKGLGCSLSECRREQGADKEVLAKMGSRLEMCHKYFSGLGKGLADAHRQVVSGEGGML</sequence>
<dbReference type="Gene3D" id="1.20.120.980">
    <property type="entry name" value="Serine carboxypeptidase S28, SKS domain"/>
    <property type="match status" value="1"/>
</dbReference>
<keyword evidence="3" id="KW-0732">Signal</keyword>
<dbReference type="InterPro" id="IPR029058">
    <property type="entry name" value="AB_hydrolase_fold"/>
</dbReference>
<organism evidence="7 8">
    <name type="scientific">Polarella glacialis</name>
    <name type="common">Dinoflagellate</name>
    <dbReference type="NCBI Taxonomy" id="89957"/>
    <lineage>
        <taxon>Eukaryota</taxon>
        <taxon>Sar</taxon>
        <taxon>Alveolata</taxon>
        <taxon>Dinophyceae</taxon>
        <taxon>Suessiales</taxon>
        <taxon>Suessiaceae</taxon>
        <taxon>Polarella</taxon>
    </lineage>
</organism>
<keyword evidence="4" id="KW-0378">Hydrolase</keyword>
<dbReference type="Pfam" id="PF05577">
    <property type="entry name" value="Peptidase_S28"/>
    <property type="match status" value="1"/>
</dbReference>
<dbReference type="Gene3D" id="3.40.50.1820">
    <property type="entry name" value="alpha/beta hydrolase"/>
    <property type="match status" value="1"/>
</dbReference>
<feature type="non-terminal residue" evidence="7">
    <location>
        <position position="1"/>
    </location>
</feature>
<protein>
    <submittedName>
        <fullName evidence="7">Uncharacterized protein</fullName>
    </submittedName>
</protein>
<evidence type="ECO:0000256" key="1">
    <source>
        <dbReference type="ARBA" id="ARBA00011079"/>
    </source>
</evidence>
<keyword evidence="5" id="KW-0325">Glycoprotein</keyword>
<evidence type="ECO:0000313" key="7">
    <source>
        <dbReference type="EMBL" id="CAE8628541.1"/>
    </source>
</evidence>
<dbReference type="OMA" id="WITTAFE"/>
<gene>
    <name evidence="7" type="ORF">PGLA1383_LOCUS45150</name>
</gene>
<dbReference type="PANTHER" id="PTHR11010:SF107">
    <property type="entry name" value="DIPEPTIDYL PEPTIDASE 2"/>
    <property type="match status" value="1"/>
</dbReference>
<keyword evidence="8" id="KW-1185">Reference proteome</keyword>
<evidence type="ECO:0000256" key="4">
    <source>
        <dbReference type="ARBA" id="ARBA00022801"/>
    </source>
</evidence>
<proteinExistence type="inferred from homology"/>
<evidence type="ECO:0000256" key="3">
    <source>
        <dbReference type="ARBA" id="ARBA00022729"/>
    </source>
</evidence>
<feature type="coiled-coil region" evidence="6">
    <location>
        <begin position="504"/>
        <end position="531"/>
    </location>
</feature>
<accession>A0A813GTE1</accession>
<reference evidence="7" key="1">
    <citation type="submission" date="2021-02" db="EMBL/GenBank/DDBJ databases">
        <authorList>
            <person name="Dougan E. K."/>
            <person name="Rhodes N."/>
            <person name="Thang M."/>
            <person name="Chan C."/>
        </authorList>
    </citation>
    <scope>NUCLEOTIDE SEQUENCE</scope>
</reference>
<evidence type="ECO:0000256" key="5">
    <source>
        <dbReference type="ARBA" id="ARBA00023180"/>
    </source>
</evidence>
<evidence type="ECO:0000256" key="6">
    <source>
        <dbReference type="SAM" id="Coils"/>
    </source>
</evidence>
<comment type="similarity">
    <text evidence="1">Belongs to the peptidase S28 family.</text>
</comment>
<dbReference type="Proteomes" id="UP000654075">
    <property type="component" value="Unassembled WGS sequence"/>
</dbReference>
<evidence type="ECO:0000256" key="2">
    <source>
        <dbReference type="ARBA" id="ARBA00022670"/>
    </source>
</evidence>
<keyword evidence="2" id="KW-0645">Protease</keyword>
<dbReference type="EMBL" id="CAJNNV010029416">
    <property type="protein sequence ID" value="CAE8628541.1"/>
    <property type="molecule type" value="Genomic_DNA"/>
</dbReference>
<dbReference type="PANTHER" id="PTHR11010">
    <property type="entry name" value="PROTEASE S28 PRO-X CARBOXYPEPTIDASE-RELATED"/>
    <property type="match status" value="1"/>
</dbReference>
<dbReference type="SUPFAM" id="SSF53474">
    <property type="entry name" value="alpha/beta-Hydrolases"/>
    <property type="match status" value="1"/>
</dbReference>
<evidence type="ECO:0000313" key="8">
    <source>
        <dbReference type="Proteomes" id="UP000654075"/>
    </source>
</evidence>
<dbReference type="GO" id="GO:0006508">
    <property type="term" value="P:proteolysis"/>
    <property type="evidence" value="ECO:0007669"/>
    <property type="project" value="UniProtKB-KW"/>
</dbReference>
<name>A0A813GTE1_POLGL</name>
<dbReference type="InterPro" id="IPR042269">
    <property type="entry name" value="Ser_carbopepase_S28_SKS"/>
</dbReference>
<comment type="caution">
    <text evidence="7">The sequence shown here is derived from an EMBL/GenBank/DDBJ whole genome shotgun (WGS) entry which is preliminary data.</text>
</comment>
<dbReference type="AlphaFoldDB" id="A0A813GTE1"/>
<dbReference type="OrthoDB" id="2130629at2759"/>
<dbReference type="InterPro" id="IPR008758">
    <property type="entry name" value="Peptidase_S28"/>
</dbReference>
<feature type="non-terminal residue" evidence="7">
    <location>
        <position position="691"/>
    </location>
</feature>